<dbReference type="InterPro" id="IPR010869">
    <property type="entry name" value="DUF1501"/>
</dbReference>
<keyword evidence="1" id="KW-0732">Signal</keyword>
<feature type="chain" id="PRO_5002692260" description="Sulfatase" evidence="1">
    <location>
        <begin position="25"/>
        <end position="462"/>
    </location>
</feature>
<gene>
    <name evidence="2" type="ORF">LNTAR_08569</name>
</gene>
<organism evidence="2 3">
    <name type="scientific">Lentisphaera araneosa HTCC2155</name>
    <dbReference type="NCBI Taxonomy" id="313628"/>
    <lineage>
        <taxon>Bacteria</taxon>
        <taxon>Pseudomonadati</taxon>
        <taxon>Lentisphaerota</taxon>
        <taxon>Lentisphaeria</taxon>
        <taxon>Lentisphaerales</taxon>
        <taxon>Lentisphaeraceae</taxon>
        <taxon>Lentisphaera</taxon>
    </lineage>
</organism>
<comment type="caution">
    <text evidence="2">The sequence shown here is derived from an EMBL/GenBank/DDBJ whole genome shotgun (WGS) entry which is preliminary data.</text>
</comment>
<dbReference type="STRING" id="313628.LNTAR_08569"/>
<dbReference type="Gene3D" id="3.40.720.10">
    <property type="entry name" value="Alkaline Phosphatase, subunit A"/>
    <property type="match status" value="1"/>
</dbReference>
<reference evidence="2 3" key="1">
    <citation type="journal article" date="2010" name="J. Bacteriol.">
        <title>Genome sequence of Lentisphaera araneosa HTCC2155T, the type species of the order Lentisphaerales in the phylum Lentisphaerae.</title>
        <authorList>
            <person name="Thrash J.C."/>
            <person name="Cho J.C."/>
            <person name="Vergin K.L."/>
            <person name="Morris R.M."/>
            <person name="Giovannoni S.J."/>
        </authorList>
    </citation>
    <scope>NUCLEOTIDE SEQUENCE [LARGE SCALE GENOMIC DNA]</scope>
    <source>
        <strain evidence="2 3">HTCC2155</strain>
    </source>
</reference>
<dbReference type="Proteomes" id="UP000004947">
    <property type="component" value="Unassembled WGS sequence"/>
</dbReference>
<evidence type="ECO:0000256" key="1">
    <source>
        <dbReference type="SAM" id="SignalP"/>
    </source>
</evidence>
<dbReference type="RefSeq" id="WP_007277490.1">
    <property type="nucleotide sequence ID" value="NZ_ABCK01000004.1"/>
</dbReference>
<protein>
    <recommendedName>
        <fullName evidence="4">Sulfatase</fullName>
    </recommendedName>
</protein>
<evidence type="ECO:0000313" key="2">
    <source>
        <dbReference type="EMBL" id="EDM28609.1"/>
    </source>
</evidence>
<dbReference type="SUPFAM" id="SSF53649">
    <property type="entry name" value="Alkaline phosphatase-like"/>
    <property type="match status" value="1"/>
</dbReference>
<dbReference type="OrthoDB" id="127333at2"/>
<dbReference type="EMBL" id="ABCK01000004">
    <property type="protein sequence ID" value="EDM28609.1"/>
    <property type="molecule type" value="Genomic_DNA"/>
</dbReference>
<dbReference type="Pfam" id="PF07394">
    <property type="entry name" value="DUF1501"/>
    <property type="match status" value="1"/>
</dbReference>
<proteinExistence type="predicted"/>
<dbReference type="AlphaFoldDB" id="A6DHV5"/>
<name>A6DHV5_9BACT</name>
<sequence length="462" mass="51522">MDRRQFLKYTGFAGATMMSSPLTAAGTPNPEFLLKSAKAKRVIFLTMSGGMSQFESFDNKPVLKKYDGKKMPMEYLKGQQLAQLQAQKEILCYGPQFKFNKHGQSGLEISELFPHLGSVADELAIVKSAYTEQINHDPAISMLNAGTFLNGRPSMGAWVNYALGSGSKDLPGFVVLESVKGRNPQPLYARLWNNGFLDSVFQGVKFNSKGDTVYYVKNPNGVDRVRQGQLIKTINKLNRFSSSHMDDDEISTRIQQYEMAHRMQSSIPDLMDMSKEPAQIADIYGCKPGDGSFASNCLMARKLAERGVRFIQLYHRGWDHHDGIRKYMPICAEAVDQGTAALIKDLKQRDMLKDTLIVFAGEFGRTPMSQTTKKTGHAGRDHHMKSMSYFMCGGGIKGGVSVGETDELGYKPVEDAHHIRDMHATMLHLLGINHKKLTVRFQGLDNRLTGVEEAHLIKKVLA</sequence>
<evidence type="ECO:0000313" key="3">
    <source>
        <dbReference type="Proteomes" id="UP000004947"/>
    </source>
</evidence>
<dbReference type="eggNOG" id="COG4102">
    <property type="taxonomic scope" value="Bacteria"/>
</dbReference>
<accession>A6DHV5</accession>
<evidence type="ECO:0008006" key="4">
    <source>
        <dbReference type="Google" id="ProtNLM"/>
    </source>
</evidence>
<dbReference type="PANTHER" id="PTHR43737">
    <property type="entry name" value="BLL7424 PROTEIN"/>
    <property type="match status" value="1"/>
</dbReference>
<keyword evidence="3" id="KW-1185">Reference proteome</keyword>
<dbReference type="InterPro" id="IPR017850">
    <property type="entry name" value="Alkaline_phosphatase_core_sf"/>
</dbReference>
<dbReference type="PANTHER" id="PTHR43737:SF1">
    <property type="entry name" value="DUF1501 DOMAIN-CONTAINING PROTEIN"/>
    <property type="match status" value="1"/>
</dbReference>
<feature type="signal peptide" evidence="1">
    <location>
        <begin position="1"/>
        <end position="24"/>
    </location>
</feature>